<evidence type="ECO:0000313" key="2">
    <source>
        <dbReference type="EMBL" id="SCX95516.1"/>
    </source>
</evidence>
<dbReference type="AlphaFoldDB" id="A0A1G5BZK9"/>
<accession>A0A1G5BZK9</accession>
<organism evidence="2 3">
    <name type="scientific">Desulfoluna spongiiphila</name>
    <dbReference type="NCBI Taxonomy" id="419481"/>
    <lineage>
        <taxon>Bacteria</taxon>
        <taxon>Pseudomonadati</taxon>
        <taxon>Thermodesulfobacteriota</taxon>
        <taxon>Desulfobacteria</taxon>
        <taxon>Desulfobacterales</taxon>
        <taxon>Desulfolunaceae</taxon>
        <taxon>Desulfoluna</taxon>
    </lineage>
</organism>
<dbReference type="Pfam" id="PF21345">
    <property type="entry name" value="PcRGLX_2nd"/>
    <property type="match status" value="1"/>
</dbReference>
<sequence length="967" mass="108179">MVVNTLRCNFVKRVVCSFFMVCCIGGSIPQQGTCGIKSAVKILVHELLPEGMAGGNRAGEVASFGIPLKASDGIGSVSELGLVGSSDYQFRELHRYPDGTIQWVLVDTLVSVEADGSKAIWLTNGSGNSAGSHLAVNGPEHITVNTGVARFVIRKKNYNVFDSVVVGDTPFLRGTGGITAVSGTTRYSSALDNDSSAAIEENGPVKAVVRCDGHLKPESGPWLFGYTMRMYFYKNTGRVRLDLIIKNAEMASYSVKIFESLRIELPTTVSDPSYLFSTGPGSEAHGTIDGTAYLYQGYSSHKYVQYLGGASMLQQRLAPDVGLKVANGDSEVHSLGEETDHSEGFGAMYSIEKQINVGIRNLYGMWPAGFTMEDDGDLFIDIFSPWNSKDDIGFAFFAHDKRQVVLEFTKKEDAPLPRQTFYAIQYPLTGRAAFQHYKDTGAVYYEKRLATHEETRRFLAEIGLESYEISNVDSMRRHFVWGQAGGDNQYDVNLCQYLHYLQTGNGGAFLAAQNMDHHKMFGSTRHSDDFDFYLDGPELFPNVNTVIPPEQEKLAFNYKPFDREHSHDISVPLGYFLTGDESFIDAWKDHGEYTLYDQGSGKGAVGSYYDGTTYVGFPRIFSRALRRAGAFGLYASTDVWREKIYRIVRNFMSMRATPLDSDQDGWDLDRGFFYMSQAGNCPEGLRCNKVFMAYDIFPNSFWTYGPENFDDDLMYEDYQDYLLGVAYHCLTEIIPFEHQVYMLALDSVNGSDDRGEYPFSFLMALGYEMTGDDAFLVQYKSHYKMMLVTQSEERVYSPYSSKFIHDYYNRDIVAGYVAPVGNGRVDMGNSSASSVARHGSVYSLTWNAPQDGIHGYQLKVAPVPMVENLNFDQVARTYQYDPITYDNYWAALNVDNEPVPKQKRGDAESVSVDVAQVISAYNARYGLSEGDPAYRSYDPDIDYYFAVKYYKVAPVAHEKTISSLPCP</sequence>
<evidence type="ECO:0000259" key="1">
    <source>
        <dbReference type="Pfam" id="PF21345"/>
    </source>
</evidence>
<dbReference type="InterPro" id="IPR048330">
    <property type="entry name" value="PcRGLX/YetA_2nd"/>
</dbReference>
<protein>
    <recommendedName>
        <fullName evidence="1">PcRGLX/YetA-like central beta-sandwich domain-containing protein</fullName>
    </recommendedName>
</protein>
<evidence type="ECO:0000313" key="3">
    <source>
        <dbReference type="Proteomes" id="UP000198870"/>
    </source>
</evidence>
<gene>
    <name evidence="2" type="ORF">SAMN05216233_102280</name>
</gene>
<dbReference type="Proteomes" id="UP000198870">
    <property type="component" value="Unassembled WGS sequence"/>
</dbReference>
<dbReference type="EMBL" id="FMUX01000002">
    <property type="protein sequence ID" value="SCX95516.1"/>
    <property type="molecule type" value="Genomic_DNA"/>
</dbReference>
<proteinExistence type="predicted"/>
<name>A0A1G5BZK9_9BACT</name>
<keyword evidence="3" id="KW-1185">Reference proteome</keyword>
<reference evidence="2 3" key="1">
    <citation type="submission" date="2016-10" db="EMBL/GenBank/DDBJ databases">
        <authorList>
            <person name="de Groot N.N."/>
        </authorList>
    </citation>
    <scope>NUCLEOTIDE SEQUENCE [LARGE SCALE GENOMIC DNA]</scope>
    <source>
        <strain evidence="2 3">AA1</strain>
    </source>
</reference>
<feature type="domain" description="PcRGLX/YetA-like central beta-sandwich" evidence="1">
    <location>
        <begin position="138"/>
        <end position="241"/>
    </location>
</feature>
<dbReference type="STRING" id="419481.SAMN05216233_102280"/>